<dbReference type="KEGG" id="mbas:ALGA_2353"/>
<dbReference type="Proteomes" id="UP000218267">
    <property type="component" value="Chromosome"/>
</dbReference>
<protein>
    <submittedName>
        <fullName evidence="1">Noncanonical pyrimidine nucleotidase, YjjG family</fullName>
    </submittedName>
</protein>
<keyword evidence="2" id="KW-1185">Reference proteome</keyword>
<dbReference type="EMBL" id="AP018042">
    <property type="protein sequence ID" value="BAX80680.1"/>
    <property type="molecule type" value="Genomic_DNA"/>
</dbReference>
<dbReference type="SUPFAM" id="SSF56784">
    <property type="entry name" value="HAD-like"/>
    <property type="match status" value="1"/>
</dbReference>
<dbReference type="NCBIfam" id="TIGR02254">
    <property type="entry name" value="YjjG_YfnB"/>
    <property type="match status" value="1"/>
</dbReference>
<dbReference type="GO" id="GO:0008253">
    <property type="term" value="F:5'-nucleotidase activity"/>
    <property type="evidence" value="ECO:0007669"/>
    <property type="project" value="InterPro"/>
</dbReference>
<dbReference type="RefSeq" id="WP_096429524.1">
    <property type="nucleotide sequence ID" value="NZ_AP018042.1"/>
</dbReference>
<dbReference type="PANTHER" id="PTHR47478">
    <property type="match status" value="1"/>
</dbReference>
<proteinExistence type="predicted"/>
<evidence type="ECO:0000313" key="1">
    <source>
        <dbReference type="EMBL" id="BAX80680.1"/>
    </source>
</evidence>
<dbReference type="SFLD" id="SFLDG01129">
    <property type="entry name" value="C1.5:_HAD__Beta-PGM__Phosphata"/>
    <property type="match status" value="1"/>
</dbReference>
<dbReference type="AlphaFoldDB" id="A0A1Y1CK65"/>
<name>A0A1Y1CK65_9BACT</name>
<organism evidence="1 2">
    <name type="scientific">Labilibaculum antarcticum</name>
    <dbReference type="NCBI Taxonomy" id="1717717"/>
    <lineage>
        <taxon>Bacteria</taxon>
        <taxon>Pseudomonadati</taxon>
        <taxon>Bacteroidota</taxon>
        <taxon>Bacteroidia</taxon>
        <taxon>Marinilabiliales</taxon>
        <taxon>Marinifilaceae</taxon>
        <taxon>Labilibaculum</taxon>
    </lineage>
</organism>
<dbReference type="InterPro" id="IPR023214">
    <property type="entry name" value="HAD_sf"/>
</dbReference>
<dbReference type="Pfam" id="PF13419">
    <property type="entry name" value="HAD_2"/>
    <property type="match status" value="1"/>
</dbReference>
<dbReference type="InterPro" id="IPR023198">
    <property type="entry name" value="PGP-like_dom2"/>
</dbReference>
<dbReference type="InterPro" id="IPR041492">
    <property type="entry name" value="HAD_2"/>
</dbReference>
<dbReference type="InterPro" id="IPR011951">
    <property type="entry name" value="HAD-SF_hydro_IA_YjjG/PynA"/>
</dbReference>
<dbReference type="SFLD" id="SFLDS00003">
    <property type="entry name" value="Haloacid_Dehalogenase"/>
    <property type="match status" value="1"/>
</dbReference>
<dbReference type="InterPro" id="IPR052550">
    <property type="entry name" value="Pyrimidine_5'-ntase_YjjG"/>
</dbReference>
<dbReference type="OrthoDB" id="9802350at2"/>
<dbReference type="Gene3D" id="3.40.50.1000">
    <property type="entry name" value="HAD superfamily/HAD-like"/>
    <property type="match status" value="1"/>
</dbReference>
<dbReference type="PRINTS" id="PR00413">
    <property type="entry name" value="HADHALOGNASE"/>
</dbReference>
<dbReference type="InterPro" id="IPR006439">
    <property type="entry name" value="HAD-SF_hydro_IA"/>
</dbReference>
<dbReference type="InterPro" id="IPR036412">
    <property type="entry name" value="HAD-like_sf"/>
</dbReference>
<dbReference type="NCBIfam" id="TIGR01549">
    <property type="entry name" value="HAD-SF-IA-v1"/>
    <property type="match status" value="1"/>
</dbReference>
<reference evidence="1 2" key="1">
    <citation type="journal article" date="2018" name="Mar. Genomics">
        <title>Complete genome sequence of Marinifilaceae bacterium strain SPP2, isolated from the Antarctic marine sediment.</title>
        <authorList>
            <person name="Watanabe M."/>
            <person name="Kojima H."/>
            <person name="Fukui M."/>
        </authorList>
    </citation>
    <scope>NUCLEOTIDE SEQUENCE [LARGE SCALE GENOMIC DNA]</scope>
    <source>
        <strain evidence="1 2">SPP2</strain>
    </source>
</reference>
<sequence length="233" mass="27177">MTSLKYKHIFFDLDRTLWDFNKNSEVSLHQLFRDYELQSTFGSFLFFKSRYEYHNGKLWNAYYQKRLSKEDLMYRRFYLTLKEAGKDDLALAKEIASDFIEISPLQTVTFPNTHETLGYLKEKGYQLHIITNGFNEVQGKKLKNSKLDGYFTKIITSEDAGANKPTPQIFEYAFSEAGALAKNSIMIGDDLSTDIAGAKRMKMDQIYFNPHRTNHKVEPTFEISNLLEIKNIL</sequence>
<dbReference type="Gene3D" id="1.10.150.240">
    <property type="entry name" value="Putative phosphatase, domain 2"/>
    <property type="match status" value="1"/>
</dbReference>
<evidence type="ECO:0000313" key="2">
    <source>
        <dbReference type="Proteomes" id="UP000218267"/>
    </source>
</evidence>
<dbReference type="PANTHER" id="PTHR47478:SF1">
    <property type="entry name" value="PYRIMIDINE 5'-NUCLEOTIDASE YJJG"/>
    <property type="match status" value="1"/>
</dbReference>
<reference evidence="2" key="2">
    <citation type="journal article" date="2020" name="Antonie Van Leeuwenhoek">
        <title>Labilibaculum antarcticum sp. nov., a novel facultative anaerobic, psychrotorelant bacterium isolated from marine sediment of Antarctica.</title>
        <authorList>
            <person name="Watanabe M."/>
            <person name="Kojima H."/>
            <person name="Fukui M."/>
        </authorList>
    </citation>
    <scope>NUCLEOTIDE SEQUENCE [LARGE SCALE GENOMIC DNA]</scope>
    <source>
        <strain evidence="2">SPP2</strain>
    </source>
</reference>
<dbReference type="SFLD" id="SFLDG01135">
    <property type="entry name" value="C1.5.6:_HAD__Beta-PGM__Phospha"/>
    <property type="match status" value="1"/>
</dbReference>
<accession>A0A1Y1CK65</accession>
<gene>
    <name evidence="1" type="ORF">ALGA_2353</name>
</gene>